<sequence length="223" mass="24971">MKIFLKVSELYSENSLPTQIASKSDLHFFLECDRLSLGYNRKKPKIVGDETWQFQRLLRKVEFYKNCRNSFLWKPLFFYHLLHFHRMSVRLGFTIPPNCFGPGLAIVHRGTIVISNFVKIGSNCRIHVDVNIGATSKQNRAPQIGNDTYIAPGVKIFGDITIADGVAIGAGAIVNKSILEKNITVAGNPAKKISDNNSGKHINKGTEIFFKTNSRGSCITQNQ</sequence>
<gene>
    <name evidence="3" type="ORF">DLD82_13600</name>
</gene>
<evidence type="ECO:0000256" key="1">
    <source>
        <dbReference type="ARBA" id="ARBA00022679"/>
    </source>
</evidence>
<proteinExistence type="predicted"/>
<reference evidence="3 4" key="1">
    <citation type="submission" date="2018-05" db="EMBL/GenBank/DDBJ databases">
        <title>Draft genome of Methanospirillum stamsii Pt1.</title>
        <authorList>
            <person name="Dueholm M.S."/>
            <person name="Nielsen P.H."/>
            <person name="Bakmann L.F."/>
            <person name="Otzen D.E."/>
        </authorList>
    </citation>
    <scope>NUCLEOTIDE SEQUENCE [LARGE SCALE GENOMIC DNA]</scope>
    <source>
        <strain evidence="3 4">Pt1</strain>
    </source>
</reference>
<keyword evidence="1 3" id="KW-0808">Transferase</keyword>
<dbReference type="InterPro" id="IPR045304">
    <property type="entry name" value="LbH_SAT"/>
</dbReference>
<dbReference type="EMBL" id="QGMZ01000030">
    <property type="protein sequence ID" value="PWR71777.1"/>
    <property type="molecule type" value="Genomic_DNA"/>
</dbReference>
<dbReference type="CDD" id="cd03354">
    <property type="entry name" value="LbH_SAT"/>
    <property type="match status" value="1"/>
</dbReference>
<evidence type="ECO:0000313" key="4">
    <source>
        <dbReference type="Proteomes" id="UP000245934"/>
    </source>
</evidence>
<dbReference type="InterPro" id="IPR018357">
    <property type="entry name" value="Hexapep_transf_CS"/>
</dbReference>
<protein>
    <submittedName>
        <fullName evidence="3">Serine acetyltransferase</fullName>
    </submittedName>
</protein>
<organism evidence="3 4">
    <name type="scientific">Methanospirillum stamsii</name>
    <dbReference type="NCBI Taxonomy" id="1277351"/>
    <lineage>
        <taxon>Archaea</taxon>
        <taxon>Methanobacteriati</taxon>
        <taxon>Methanobacteriota</taxon>
        <taxon>Stenosarchaea group</taxon>
        <taxon>Methanomicrobia</taxon>
        <taxon>Methanomicrobiales</taxon>
        <taxon>Methanospirillaceae</taxon>
        <taxon>Methanospirillum</taxon>
    </lineage>
</organism>
<dbReference type="PROSITE" id="PS00101">
    <property type="entry name" value="HEXAPEP_TRANSFERASES"/>
    <property type="match status" value="1"/>
</dbReference>
<dbReference type="AlphaFoldDB" id="A0A2V2N6B5"/>
<dbReference type="Proteomes" id="UP000245934">
    <property type="component" value="Unassembled WGS sequence"/>
</dbReference>
<dbReference type="Gene3D" id="2.160.10.10">
    <property type="entry name" value="Hexapeptide repeat proteins"/>
    <property type="match status" value="1"/>
</dbReference>
<dbReference type="OrthoDB" id="112359at2157"/>
<dbReference type="RefSeq" id="WP_109941673.1">
    <property type="nucleotide sequence ID" value="NZ_CP176366.1"/>
</dbReference>
<accession>A0A2V2N6B5</accession>
<dbReference type="GeneID" id="97610974"/>
<comment type="caution">
    <text evidence="3">The sequence shown here is derived from an EMBL/GenBank/DDBJ whole genome shotgun (WGS) entry which is preliminary data.</text>
</comment>
<keyword evidence="4" id="KW-1185">Reference proteome</keyword>
<keyword evidence="2" id="KW-0012">Acyltransferase</keyword>
<dbReference type="PANTHER" id="PTHR42811">
    <property type="entry name" value="SERINE ACETYLTRANSFERASE"/>
    <property type="match status" value="1"/>
</dbReference>
<dbReference type="SUPFAM" id="SSF51161">
    <property type="entry name" value="Trimeric LpxA-like enzymes"/>
    <property type="match status" value="1"/>
</dbReference>
<name>A0A2V2N6B5_9EURY</name>
<evidence type="ECO:0000313" key="3">
    <source>
        <dbReference type="EMBL" id="PWR71777.1"/>
    </source>
</evidence>
<dbReference type="GO" id="GO:0016746">
    <property type="term" value="F:acyltransferase activity"/>
    <property type="evidence" value="ECO:0007669"/>
    <property type="project" value="UniProtKB-KW"/>
</dbReference>
<dbReference type="InterPro" id="IPR011004">
    <property type="entry name" value="Trimer_LpxA-like_sf"/>
</dbReference>
<evidence type="ECO:0000256" key="2">
    <source>
        <dbReference type="ARBA" id="ARBA00023315"/>
    </source>
</evidence>